<reference evidence="2 3" key="1">
    <citation type="submission" date="2019-03" db="EMBL/GenBank/DDBJ databases">
        <title>Single cell metagenomics reveals metabolic interactions within the superorganism composed of flagellate Streblomastix strix and complex community of Bacteroidetes bacteria on its surface.</title>
        <authorList>
            <person name="Treitli S.C."/>
            <person name="Kolisko M."/>
            <person name="Husnik F."/>
            <person name="Keeling P."/>
            <person name="Hampl V."/>
        </authorList>
    </citation>
    <scope>NUCLEOTIDE SEQUENCE [LARGE SCALE GENOMIC DNA]</scope>
    <source>
        <strain evidence="2">ST1C</strain>
    </source>
</reference>
<dbReference type="InterPro" id="IPR011013">
    <property type="entry name" value="Gal_mutarotase_sf_dom"/>
</dbReference>
<dbReference type="Gene3D" id="2.60.40.1760">
    <property type="entry name" value="glycosyl hydrolase (family 31)"/>
    <property type="match status" value="1"/>
</dbReference>
<dbReference type="OrthoDB" id="3237269at2759"/>
<name>A0A5J4UUW8_9EUKA</name>
<accession>A0A5J4UUW8</accession>
<dbReference type="Pfam" id="PF13802">
    <property type="entry name" value="Gal_mutarotas_2"/>
    <property type="match status" value="1"/>
</dbReference>
<evidence type="ECO:0000313" key="3">
    <source>
        <dbReference type="Proteomes" id="UP000324800"/>
    </source>
</evidence>
<feature type="non-terminal residue" evidence="2">
    <location>
        <position position="252"/>
    </location>
</feature>
<evidence type="ECO:0000313" key="2">
    <source>
        <dbReference type="EMBL" id="KAA6374229.1"/>
    </source>
</evidence>
<dbReference type="SUPFAM" id="SSF74650">
    <property type="entry name" value="Galactose mutarotase-like"/>
    <property type="match status" value="1"/>
</dbReference>
<dbReference type="EMBL" id="SNRW01012132">
    <property type="protein sequence ID" value="KAA6374229.1"/>
    <property type="molecule type" value="Genomic_DNA"/>
</dbReference>
<feature type="domain" description="Glycoside hydrolase family 31 N-terminal" evidence="1">
    <location>
        <begin position="55"/>
        <end position="252"/>
    </location>
</feature>
<organism evidence="2 3">
    <name type="scientific">Streblomastix strix</name>
    <dbReference type="NCBI Taxonomy" id="222440"/>
    <lineage>
        <taxon>Eukaryota</taxon>
        <taxon>Metamonada</taxon>
        <taxon>Preaxostyla</taxon>
        <taxon>Oxymonadida</taxon>
        <taxon>Streblomastigidae</taxon>
        <taxon>Streblomastix</taxon>
    </lineage>
</organism>
<dbReference type="GO" id="GO:0030246">
    <property type="term" value="F:carbohydrate binding"/>
    <property type="evidence" value="ECO:0007669"/>
    <property type="project" value="InterPro"/>
</dbReference>
<dbReference type="GO" id="GO:0005975">
    <property type="term" value="P:carbohydrate metabolic process"/>
    <property type="evidence" value="ECO:0007669"/>
    <property type="project" value="InterPro"/>
</dbReference>
<dbReference type="AlphaFoldDB" id="A0A5J4UUW8"/>
<evidence type="ECO:0000259" key="1">
    <source>
        <dbReference type="Pfam" id="PF13802"/>
    </source>
</evidence>
<protein>
    <recommendedName>
        <fullName evidence="1">Glycoside hydrolase family 31 N-terminal domain-containing protein</fullName>
    </recommendedName>
</protein>
<gene>
    <name evidence="2" type="ORF">EZS28_030243</name>
</gene>
<sequence>MDRSKYDRDPKFYTTNRDFNPTTSPFVLNYESIVINETTISGSITNTVYNVSLLFQIRFFKLGIFRFTVIEESTSIPRRQIENVLIDKLDEEKADVRISGNLIIAKFGIYTLQMNTNNLHLQLRDEKLRVIAEVNKHRLFNFEHLKPDFEALQKKRNEQNNNIDNNNNESKLIINTSSIPLNLTSNSNSYQTHSVAIDFTFPHSKRVFGLPERSTSLDLPMTRGPYKTAPEAIRLFNLDIFQYDTDSVFPLY</sequence>
<dbReference type="Proteomes" id="UP000324800">
    <property type="component" value="Unassembled WGS sequence"/>
</dbReference>
<comment type="caution">
    <text evidence="2">The sequence shown here is derived from an EMBL/GenBank/DDBJ whole genome shotgun (WGS) entry which is preliminary data.</text>
</comment>
<proteinExistence type="predicted"/>
<dbReference type="InterPro" id="IPR025887">
    <property type="entry name" value="Glyco_hydro_31_N_dom"/>
</dbReference>
<dbReference type="GO" id="GO:0003824">
    <property type="term" value="F:catalytic activity"/>
    <property type="evidence" value="ECO:0007669"/>
    <property type="project" value="InterPro"/>
</dbReference>